<dbReference type="AlphaFoldDB" id="A0A5M6I3P4"/>
<reference evidence="1 2" key="1">
    <citation type="submission" date="2019-09" db="EMBL/GenBank/DDBJ databases">
        <title>Genome sequence of Roseospira marina, one of the more divergent members of the non-sulfur purple photosynthetic bacterial family, the Rhodospirillaceae.</title>
        <authorList>
            <person name="Meyer T."/>
            <person name="Kyndt J."/>
        </authorList>
    </citation>
    <scope>NUCLEOTIDE SEQUENCE [LARGE SCALE GENOMIC DNA]</scope>
    <source>
        <strain evidence="1 2">DSM 15113</strain>
    </source>
</reference>
<evidence type="ECO:0000313" key="1">
    <source>
        <dbReference type="EMBL" id="KAA5602469.1"/>
    </source>
</evidence>
<name>A0A5M6I3P4_9PROT</name>
<comment type="caution">
    <text evidence="1">The sequence shown here is derived from an EMBL/GenBank/DDBJ whole genome shotgun (WGS) entry which is preliminary data.</text>
</comment>
<keyword evidence="2" id="KW-1185">Reference proteome</keyword>
<dbReference type="Proteomes" id="UP000324065">
    <property type="component" value="Unassembled WGS sequence"/>
</dbReference>
<accession>A0A5M6I3P4</accession>
<evidence type="ECO:0000313" key="2">
    <source>
        <dbReference type="Proteomes" id="UP000324065"/>
    </source>
</evidence>
<organism evidence="1 2">
    <name type="scientific">Roseospira marina</name>
    <dbReference type="NCBI Taxonomy" id="140057"/>
    <lineage>
        <taxon>Bacteria</taxon>
        <taxon>Pseudomonadati</taxon>
        <taxon>Pseudomonadota</taxon>
        <taxon>Alphaproteobacteria</taxon>
        <taxon>Rhodospirillales</taxon>
        <taxon>Rhodospirillaceae</taxon>
        <taxon>Roseospira</taxon>
    </lineage>
</organism>
<feature type="non-terminal residue" evidence="1">
    <location>
        <position position="204"/>
    </location>
</feature>
<protein>
    <submittedName>
        <fullName evidence="1">Uncharacterized protein</fullName>
    </submittedName>
</protein>
<gene>
    <name evidence="1" type="ORF">F1188_20500</name>
</gene>
<sequence length="204" mass="21033">MTQTLVAQMRALGAGLDLDTLRALVDEIATWSAGVDNANVAVTGLAGALADMEAAAAAEAQVAAAQDALTAWQEVETAQRDALAGAVDYWDTLSGVAGSVGSDVRRYLDDLTGGSNSTLGQQERMESARAHLARQVTLAGSDDADVARAALESLTDYAEAYREAAEAALRHFADHGQTEGRYFAGGGWVNGPGGPTDDAIAAHL</sequence>
<dbReference type="EMBL" id="VWPJ01000054">
    <property type="protein sequence ID" value="KAA5602469.1"/>
    <property type="molecule type" value="Genomic_DNA"/>
</dbReference>
<proteinExistence type="predicted"/>